<keyword evidence="3" id="KW-0862">Zinc</keyword>
<feature type="region of interest" description="Disordered" evidence="5">
    <location>
        <begin position="377"/>
        <end position="399"/>
    </location>
</feature>
<evidence type="ECO:0000256" key="4">
    <source>
        <dbReference type="PROSITE-ProRule" id="PRU00134"/>
    </source>
</evidence>
<protein>
    <recommendedName>
        <fullName evidence="6">MYND-type domain-containing protein</fullName>
    </recommendedName>
</protein>
<proteinExistence type="predicted"/>
<dbReference type="InterPro" id="IPR002893">
    <property type="entry name" value="Znf_MYND"/>
</dbReference>
<gene>
    <name evidence="7" type="ORF">PPROV_000289500</name>
</gene>
<name>A0A830HEV0_9CHLO</name>
<sequence>MPPPRAVLKCLVTAARQIEAAPPEDVRYLRGYNGPPVTVSLTLSALEPNEPNLTPSSNLLLGLAARFAPDGGRKRIVRLSALPWVREMAGWDANHWSWLLAILISQASDVLPNPEDSAGLILSLSYKVAPTRWAALHAEMPDAFDSVVTGDSRFRASDCCFRNFEAGTTFWISPEVDAHGDPALEFDTGFLWKRAQELLCAEHPLEDLSARPALCFFIGAEGEGVCDGKGNWYPTAFAYVKHRLDQVASPLPASERDNVLSFIWELLSSQRVGVKGGLGCGMTSGDLMEIYGQRRKKQPLPAAMKRAFKKYGISIPEMAAEGIARLCVHCSVQETPDKKHLSCACRAPAIVYCSKECQKAHWKAAHKAECATRKQKGKAEASGAGGIAVRERRQPSRAALSRVQKRFQTKGEEGASMPIPGTEDAEAWKVITQSMLRESPSKMRAALEKELRTNAEREAEYWRLFPDAPNWALGTGFSTEEETMAHLKRKKN</sequence>
<evidence type="ECO:0000256" key="3">
    <source>
        <dbReference type="ARBA" id="ARBA00022833"/>
    </source>
</evidence>
<dbReference type="PROSITE" id="PS50865">
    <property type="entry name" value="ZF_MYND_2"/>
    <property type="match status" value="1"/>
</dbReference>
<organism evidence="7 8">
    <name type="scientific">Pycnococcus provasolii</name>
    <dbReference type="NCBI Taxonomy" id="41880"/>
    <lineage>
        <taxon>Eukaryota</taxon>
        <taxon>Viridiplantae</taxon>
        <taxon>Chlorophyta</taxon>
        <taxon>Pseudoscourfieldiophyceae</taxon>
        <taxon>Pseudoscourfieldiales</taxon>
        <taxon>Pycnococcaceae</taxon>
        <taxon>Pycnococcus</taxon>
    </lineage>
</organism>
<dbReference type="Pfam" id="PF01753">
    <property type="entry name" value="zf-MYND"/>
    <property type="match status" value="1"/>
</dbReference>
<keyword evidence="2 4" id="KW-0863">Zinc-finger</keyword>
<comment type="caution">
    <text evidence="7">The sequence shown here is derived from an EMBL/GenBank/DDBJ whole genome shotgun (WGS) entry which is preliminary data.</text>
</comment>
<dbReference type="Gene3D" id="6.10.140.2220">
    <property type="match status" value="1"/>
</dbReference>
<evidence type="ECO:0000256" key="5">
    <source>
        <dbReference type="SAM" id="MobiDB-lite"/>
    </source>
</evidence>
<dbReference type="EMBL" id="BNJQ01000007">
    <property type="protein sequence ID" value="GHP04141.1"/>
    <property type="molecule type" value="Genomic_DNA"/>
</dbReference>
<keyword evidence="1" id="KW-0479">Metal-binding</keyword>
<evidence type="ECO:0000256" key="1">
    <source>
        <dbReference type="ARBA" id="ARBA00022723"/>
    </source>
</evidence>
<dbReference type="AlphaFoldDB" id="A0A830HEV0"/>
<reference evidence="7" key="1">
    <citation type="submission" date="2020-10" db="EMBL/GenBank/DDBJ databases">
        <title>Unveiling of a novel bifunctional photoreceptor, Dualchrome1, isolated from a cosmopolitan green alga.</title>
        <authorList>
            <person name="Suzuki S."/>
            <person name="Kawachi M."/>
        </authorList>
    </citation>
    <scope>NUCLEOTIDE SEQUENCE</scope>
    <source>
        <strain evidence="7">NIES 2893</strain>
    </source>
</reference>
<feature type="domain" description="MYND-type" evidence="6">
    <location>
        <begin position="327"/>
        <end position="370"/>
    </location>
</feature>
<dbReference type="OrthoDB" id="547758at2759"/>
<accession>A0A830HEV0</accession>
<dbReference type="Proteomes" id="UP000660262">
    <property type="component" value="Unassembled WGS sequence"/>
</dbReference>
<evidence type="ECO:0000313" key="8">
    <source>
        <dbReference type="Proteomes" id="UP000660262"/>
    </source>
</evidence>
<evidence type="ECO:0000313" key="7">
    <source>
        <dbReference type="EMBL" id="GHP04141.1"/>
    </source>
</evidence>
<keyword evidence="8" id="KW-1185">Reference proteome</keyword>
<evidence type="ECO:0000259" key="6">
    <source>
        <dbReference type="PROSITE" id="PS50865"/>
    </source>
</evidence>
<dbReference type="GO" id="GO:0008270">
    <property type="term" value="F:zinc ion binding"/>
    <property type="evidence" value="ECO:0007669"/>
    <property type="project" value="UniProtKB-KW"/>
</dbReference>
<dbReference type="SUPFAM" id="SSF144232">
    <property type="entry name" value="HIT/MYND zinc finger-like"/>
    <property type="match status" value="1"/>
</dbReference>
<evidence type="ECO:0000256" key="2">
    <source>
        <dbReference type="ARBA" id="ARBA00022771"/>
    </source>
</evidence>